<dbReference type="Proteomes" id="UP001479933">
    <property type="component" value="Chromosome"/>
</dbReference>
<keyword evidence="3" id="KW-0378">Hydrolase</keyword>
<evidence type="ECO:0000259" key="2">
    <source>
        <dbReference type="Pfam" id="PF13472"/>
    </source>
</evidence>
<feature type="chain" id="PRO_5046921529" evidence="1">
    <location>
        <begin position="22"/>
        <end position="289"/>
    </location>
</feature>
<dbReference type="SUPFAM" id="SSF52266">
    <property type="entry name" value="SGNH hydrolase"/>
    <property type="match status" value="1"/>
</dbReference>
<accession>A0ABZ2U438</accession>
<feature type="signal peptide" evidence="1">
    <location>
        <begin position="1"/>
        <end position="21"/>
    </location>
</feature>
<dbReference type="GO" id="GO:0016787">
    <property type="term" value="F:hydrolase activity"/>
    <property type="evidence" value="ECO:0007669"/>
    <property type="project" value="UniProtKB-KW"/>
</dbReference>
<dbReference type="InterPro" id="IPR013830">
    <property type="entry name" value="SGNH_hydro"/>
</dbReference>
<dbReference type="Gene3D" id="3.40.50.1110">
    <property type="entry name" value="SGNH hydrolase"/>
    <property type="match status" value="1"/>
</dbReference>
<evidence type="ECO:0000313" key="3">
    <source>
        <dbReference type="EMBL" id="WYY08488.1"/>
    </source>
</evidence>
<evidence type="ECO:0000313" key="4">
    <source>
        <dbReference type="Proteomes" id="UP001479933"/>
    </source>
</evidence>
<reference evidence="3 4" key="1">
    <citation type="journal article" date="2023" name="Virus Evol.">
        <title>Computational host range prediction-The good, the bad, and the ugly.</title>
        <authorList>
            <person name="Howell A.A."/>
            <person name="Versoza C.J."/>
            <person name="Pfeifer S.P."/>
        </authorList>
    </citation>
    <scope>NUCLEOTIDE SEQUENCE [LARGE SCALE GENOMIC DNA]</scope>
    <source>
        <strain evidence="3 4">1610/1b</strain>
    </source>
</reference>
<proteinExistence type="predicted"/>
<dbReference type="InterPro" id="IPR037460">
    <property type="entry name" value="SEST-like"/>
</dbReference>
<sequence length="289" mass="30033">MGLSRLTRVAAVAAAMMTAMGAMLVPTAQADAAPVVDYVAMGDSFSSAAGVEPVVPGGKPCLRSARNYAHVLAEKNGYRLTDVSCGAATSADFFTSQKAGVRPQLDALSRDTDLVTFSIGGNDGDVFASMVAKCALVGAFGAASGTPCGDLFAKDLIRQIRTRTYPNLVRAMRAVTQRAPHAKVFALNYLRLVPNRAVACPGVPIARGDLKTAYRVQTELSAAIERAAKRTGVTFVDVAASSVGHEACTPRGVRYVEPALGAAQSVGLHPNALGERHMAAVVDEAVGQL</sequence>
<dbReference type="Pfam" id="PF13472">
    <property type="entry name" value="Lipase_GDSL_2"/>
    <property type="match status" value="1"/>
</dbReference>
<dbReference type="PANTHER" id="PTHR37981">
    <property type="entry name" value="LIPASE 2"/>
    <property type="match status" value="1"/>
</dbReference>
<gene>
    <name evidence="3" type="ORF">RVF87_05275</name>
</gene>
<evidence type="ECO:0000256" key="1">
    <source>
        <dbReference type="SAM" id="SignalP"/>
    </source>
</evidence>
<dbReference type="EC" id="3.1.-.-" evidence="3"/>
<dbReference type="PANTHER" id="PTHR37981:SF1">
    <property type="entry name" value="SGNH HYDROLASE-TYPE ESTERASE DOMAIN-CONTAINING PROTEIN"/>
    <property type="match status" value="1"/>
</dbReference>
<dbReference type="EMBL" id="CP136137">
    <property type="protein sequence ID" value="WYY08488.1"/>
    <property type="molecule type" value="Genomic_DNA"/>
</dbReference>
<keyword evidence="4" id="KW-1185">Reference proteome</keyword>
<organism evidence="3 4">
    <name type="scientific">Gordonia hydrophobica</name>
    <dbReference type="NCBI Taxonomy" id="40516"/>
    <lineage>
        <taxon>Bacteria</taxon>
        <taxon>Bacillati</taxon>
        <taxon>Actinomycetota</taxon>
        <taxon>Actinomycetes</taxon>
        <taxon>Mycobacteriales</taxon>
        <taxon>Gordoniaceae</taxon>
        <taxon>Gordonia</taxon>
    </lineage>
</organism>
<dbReference type="RefSeq" id="WP_244885389.1">
    <property type="nucleotide sequence ID" value="NZ_CP136137.1"/>
</dbReference>
<dbReference type="InterPro" id="IPR036514">
    <property type="entry name" value="SGNH_hydro_sf"/>
</dbReference>
<name>A0ABZ2U438_9ACTN</name>
<feature type="domain" description="SGNH hydrolase-type esterase" evidence="2">
    <location>
        <begin position="40"/>
        <end position="276"/>
    </location>
</feature>
<protein>
    <submittedName>
        <fullName evidence="3">SGNH/GDSL hydrolase family protein</fullName>
        <ecNumber evidence="3">3.1.-.-</ecNumber>
    </submittedName>
</protein>
<keyword evidence="1" id="KW-0732">Signal</keyword>
<dbReference type="CDD" id="cd01823">
    <property type="entry name" value="SEST_like"/>
    <property type="match status" value="1"/>
</dbReference>